<accession>A0AA89CD84</accession>
<feature type="region of interest" description="Disordered" evidence="1">
    <location>
        <begin position="89"/>
        <end position="125"/>
    </location>
</feature>
<feature type="compositionally biased region" description="Basic residues" evidence="1">
    <location>
        <begin position="115"/>
        <end position="125"/>
    </location>
</feature>
<gene>
    <name evidence="2" type="ORF">FSP39_008701</name>
</gene>
<evidence type="ECO:0000313" key="2">
    <source>
        <dbReference type="EMBL" id="KAK3107178.1"/>
    </source>
</evidence>
<evidence type="ECO:0000313" key="3">
    <source>
        <dbReference type="Proteomes" id="UP001186944"/>
    </source>
</evidence>
<protein>
    <submittedName>
        <fullName evidence="2">Uncharacterized protein</fullName>
    </submittedName>
</protein>
<evidence type="ECO:0000256" key="1">
    <source>
        <dbReference type="SAM" id="MobiDB-lite"/>
    </source>
</evidence>
<dbReference type="Proteomes" id="UP001186944">
    <property type="component" value="Unassembled WGS sequence"/>
</dbReference>
<dbReference type="AlphaFoldDB" id="A0AA89CD84"/>
<name>A0AA89CD84_PINIB</name>
<proteinExistence type="predicted"/>
<organism evidence="2 3">
    <name type="scientific">Pinctada imbricata</name>
    <name type="common">Atlantic pearl-oyster</name>
    <name type="synonym">Pinctada martensii</name>
    <dbReference type="NCBI Taxonomy" id="66713"/>
    <lineage>
        <taxon>Eukaryota</taxon>
        <taxon>Metazoa</taxon>
        <taxon>Spiralia</taxon>
        <taxon>Lophotrochozoa</taxon>
        <taxon>Mollusca</taxon>
        <taxon>Bivalvia</taxon>
        <taxon>Autobranchia</taxon>
        <taxon>Pteriomorphia</taxon>
        <taxon>Pterioida</taxon>
        <taxon>Pterioidea</taxon>
        <taxon>Pteriidae</taxon>
        <taxon>Pinctada</taxon>
    </lineage>
</organism>
<dbReference type="EMBL" id="VSWD01000002">
    <property type="protein sequence ID" value="KAK3107178.1"/>
    <property type="molecule type" value="Genomic_DNA"/>
</dbReference>
<comment type="caution">
    <text evidence="2">The sequence shown here is derived from an EMBL/GenBank/DDBJ whole genome shotgun (WGS) entry which is preliminary data.</text>
</comment>
<sequence>MDGGKLYIPNAQKWIKFYTQLSKGMVNPYADHTYKGYQRGGGLKNITSPFMMPIDKYTKESNDEATQLQINMTSPAEQVVQQAKSEVAQENLVKKRNKKRKHKNIKASSKLERQKNRRLKTASKKRKVVKLQSDVFGVY</sequence>
<reference evidence="2" key="1">
    <citation type="submission" date="2019-08" db="EMBL/GenBank/DDBJ databases">
        <title>The improved chromosome-level genome for the pearl oyster Pinctada fucata martensii using PacBio sequencing and Hi-C.</title>
        <authorList>
            <person name="Zheng Z."/>
        </authorList>
    </citation>
    <scope>NUCLEOTIDE SEQUENCE</scope>
    <source>
        <strain evidence="2">ZZ-2019</strain>
        <tissue evidence="2">Adductor muscle</tissue>
    </source>
</reference>
<feature type="compositionally biased region" description="Basic residues" evidence="1">
    <location>
        <begin position="94"/>
        <end position="105"/>
    </location>
</feature>
<keyword evidence="3" id="KW-1185">Reference proteome</keyword>